<keyword evidence="2" id="KW-1185">Reference proteome</keyword>
<reference evidence="1 2" key="1">
    <citation type="journal article" date="2018" name="Sci. Rep.">
        <title>Genomic signatures of local adaptation to the degree of environmental predictability in rotifers.</title>
        <authorList>
            <person name="Franch-Gras L."/>
            <person name="Hahn C."/>
            <person name="Garcia-Roger E.M."/>
            <person name="Carmona M.J."/>
            <person name="Serra M."/>
            <person name="Gomez A."/>
        </authorList>
    </citation>
    <scope>NUCLEOTIDE SEQUENCE [LARGE SCALE GENOMIC DNA]</scope>
    <source>
        <strain evidence="1">HYR1</strain>
    </source>
</reference>
<accession>A0A3M7QVI7</accession>
<dbReference type="EMBL" id="REGN01005039">
    <property type="protein sequence ID" value="RNA15121.1"/>
    <property type="molecule type" value="Genomic_DNA"/>
</dbReference>
<evidence type="ECO:0000313" key="1">
    <source>
        <dbReference type="EMBL" id="RNA15121.1"/>
    </source>
</evidence>
<protein>
    <submittedName>
        <fullName evidence="1">Uncharacterized protein</fullName>
    </submittedName>
</protein>
<sequence>MFSFKMKIYLNYTIFMINAPYGTSSGIVSSISSFILQLKSNSLLIKTIINTKAYLYSNNIYTINFFFTCTSHYRIHSNHKYIYQSENKMNFLSLKFNKKEHFEILNMKINLTCHVNLLKKIRYDKNP</sequence>
<organism evidence="1 2">
    <name type="scientific">Brachionus plicatilis</name>
    <name type="common">Marine rotifer</name>
    <name type="synonym">Brachionus muelleri</name>
    <dbReference type="NCBI Taxonomy" id="10195"/>
    <lineage>
        <taxon>Eukaryota</taxon>
        <taxon>Metazoa</taxon>
        <taxon>Spiralia</taxon>
        <taxon>Gnathifera</taxon>
        <taxon>Rotifera</taxon>
        <taxon>Eurotatoria</taxon>
        <taxon>Monogononta</taxon>
        <taxon>Pseudotrocha</taxon>
        <taxon>Ploima</taxon>
        <taxon>Brachionidae</taxon>
        <taxon>Brachionus</taxon>
    </lineage>
</organism>
<evidence type="ECO:0000313" key="2">
    <source>
        <dbReference type="Proteomes" id="UP000276133"/>
    </source>
</evidence>
<gene>
    <name evidence="1" type="ORF">BpHYR1_024669</name>
</gene>
<dbReference type="Proteomes" id="UP000276133">
    <property type="component" value="Unassembled WGS sequence"/>
</dbReference>
<dbReference type="AlphaFoldDB" id="A0A3M7QVI7"/>
<comment type="caution">
    <text evidence="1">The sequence shown here is derived from an EMBL/GenBank/DDBJ whole genome shotgun (WGS) entry which is preliminary data.</text>
</comment>
<name>A0A3M7QVI7_BRAPC</name>
<proteinExistence type="predicted"/>